<reference evidence="1 2" key="2">
    <citation type="journal article" date="2022" name="Mol. Ecol. Resour.">
        <title>The genomes of chicory, endive, great burdock and yacon provide insights into Asteraceae paleo-polyploidization history and plant inulin production.</title>
        <authorList>
            <person name="Fan W."/>
            <person name="Wang S."/>
            <person name="Wang H."/>
            <person name="Wang A."/>
            <person name="Jiang F."/>
            <person name="Liu H."/>
            <person name="Zhao H."/>
            <person name="Xu D."/>
            <person name="Zhang Y."/>
        </authorList>
    </citation>
    <scope>NUCLEOTIDE SEQUENCE [LARGE SCALE GENOMIC DNA]</scope>
    <source>
        <strain evidence="2">cv. Yunnan</strain>
        <tissue evidence="1">Leaves</tissue>
    </source>
</reference>
<organism evidence="1 2">
    <name type="scientific">Smallanthus sonchifolius</name>
    <dbReference type="NCBI Taxonomy" id="185202"/>
    <lineage>
        <taxon>Eukaryota</taxon>
        <taxon>Viridiplantae</taxon>
        <taxon>Streptophyta</taxon>
        <taxon>Embryophyta</taxon>
        <taxon>Tracheophyta</taxon>
        <taxon>Spermatophyta</taxon>
        <taxon>Magnoliopsida</taxon>
        <taxon>eudicotyledons</taxon>
        <taxon>Gunneridae</taxon>
        <taxon>Pentapetalae</taxon>
        <taxon>asterids</taxon>
        <taxon>campanulids</taxon>
        <taxon>Asterales</taxon>
        <taxon>Asteraceae</taxon>
        <taxon>Asteroideae</taxon>
        <taxon>Heliantheae alliance</taxon>
        <taxon>Millerieae</taxon>
        <taxon>Smallanthus</taxon>
    </lineage>
</organism>
<gene>
    <name evidence="1" type="ORF">L1987_75385</name>
</gene>
<comment type="caution">
    <text evidence="1">The sequence shown here is derived from an EMBL/GenBank/DDBJ whole genome shotgun (WGS) entry which is preliminary data.</text>
</comment>
<dbReference type="Proteomes" id="UP001056120">
    <property type="component" value="Linkage Group LG25"/>
</dbReference>
<evidence type="ECO:0000313" key="1">
    <source>
        <dbReference type="EMBL" id="KAI3705152.1"/>
    </source>
</evidence>
<sequence>MACLVILLSQLQYLDLSGIDFQLNHIPSSLSSLTNLRYLKISAANLSGSIPHQLANLSNLLHLDLSSNSLSGSIPVSFGDFTSLTHLDLSGNRLEGVTPKSFGNWSSLVELDLSKNHLNGSVPNFAGCSSVKESISDNKSLYTKRPDHNFTGCPSLQKVDLSRNRLTGTLPNSVGKLSNLEYLDVSSNSLEGLISDDHFLNLTQLIYLDLSFNSFAINLSSNAINHSKLKTIKMQACKLGPSFPMWIQNQRDFAYLDISNASISDHIPGWFSDLPPGMKFLNLSSNEIKGMLPNMTLVFERYPGIDLSYNQLEGGLPDCWQKFHEKLVVLNLSNNTLSGEIPSSLGFLSQLQALYLRKNAFVGEVPMSLSNCTKLRFMDLGGNKLSGNIPAWIGETLSELYVLVLQSNTLDGRLPSQICLLNNLQILDLSNNGFSGNIPRCFGNFTAMAIRGVQDDIISHSYSSYVSTLRGTKPQHDFITYNALNRSIVVLCSGRGGRYFSCGPNEEALFVDNAMVAWKGTQHEFGRDMSFHLHVLLLLERKMEMSFGDHITRVWVLDLLLDGEYAVLSFSTAGLDISFLLP</sequence>
<protein>
    <submittedName>
        <fullName evidence="1">Uncharacterized protein</fullName>
    </submittedName>
</protein>
<name>A0ACB9A4T3_9ASTR</name>
<accession>A0ACB9A4T3</accession>
<evidence type="ECO:0000313" key="2">
    <source>
        <dbReference type="Proteomes" id="UP001056120"/>
    </source>
</evidence>
<keyword evidence="2" id="KW-1185">Reference proteome</keyword>
<dbReference type="EMBL" id="CM042042">
    <property type="protein sequence ID" value="KAI3705152.1"/>
    <property type="molecule type" value="Genomic_DNA"/>
</dbReference>
<reference evidence="2" key="1">
    <citation type="journal article" date="2022" name="Mol. Ecol. Resour.">
        <title>The genomes of chicory, endive, great burdock and yacon provide insights into Asteraceae palaeo-polyploidization history and plant inulin production.</title>
        <authorList>
            <person name="Fan W."/>
            <person name="Wang S."/>
            <person name="Wang H."/>
            <person name="Wang A."/>
            <person name="Jiang F."/>
            <person name="Liu H."/>
            <person name="Zhao H."/>
            <person name="Xu D."/>
            <person name="Zhang Y."/>
        </authorList>
    </citation>
    <scope>NUCLEOTIDE SEQUENCE [LARGE SCALE GENOMIC DNA]</scope>
    <source>
        <strain evidence="2">cv. Yunnan</strain>
    </source>
</reference>
<proteinExistence type="predicted"/>